<accession>A0A0D6B5T6</accession>
<organism evidence="1 2">
    <name type="scientific">Rhodovulum sulfidophilum</name>
    <name type="common">Rhodobacter sulfidophilus</name>
    <dbReference type="NCBI Taxonomy" id="35806"/>
    <lineage>
        <taxon>Bacteria</taxon>
        <taxon>Pseudomonadati</taxon>
        <taxon>Pseudomonadota</taxon>
        <taxon>Alphaproteobacteria</taxon>
        <taxon>Rhodobacterales</taxon>
        <taxon>Paracoccaceae</taxon>
        <taxon>Rhodovulum</taxon>
    </lineage>
</organism>
<protein>
    <submittedName>
        <fullName evidence="1">Uncharacterized protein</fullName>
    </submittedName>
</protein>
<reference evidence="1 2" key="1">
    <citation type="submission" date="2015-02" db="EMBL/GenBank/DDBJ databases">
        <title>Genome sequene of Rhodovulum sulfidophilum DSM 2351.</title>
        <authorList>
            <person name="Nagao N."/>
        </authorList>
    </citation>
    <scope>NUCLEOTIDE SEQUENCE [LARGE SCALE GENOMIC DNA]</scope>
    <source>
        <strain evidence="1 2">DSM 2351</strain>
    </source>
</reference>
<dbReference type="eggNOG" id="COG0457">
    <property type="taxonomic scope" value="Bacteria"/>
</dbReference>
<sequence length="373" mass="42050">MAETVSVTELTPADLSETPLLRDHMAPPEARDARYEANYDRTTLWYDAFWREDRSEVMVIAPLLLNLARPLSQARILLDGRPVRLRRRRFQRHEIWRLPAPARPERLRVEGQGWAVETAVGRARPERFAGRNVLLTISRNNDLQWVRDYALFHRKTQGAEAILFIDNGSDAYAPGDIARIIGETGLAAHVISAPVPYGPMIRGISNPHRGKFFRSAMMNLARLRYLYGARAVLNSDIDELIWSEGHSVFDMAAAHPIGFAPFRGRWRVPGPDADPPLRHADHFVLPEQNVACPIKYAVAPGRLAGRFNWDVHRLERLPFKHRFLRQDAGYWHCAAVSTGWKSGGRLTMPGSDDIDAPLKALLEDVLGGGRAPS</sequence>
<dbReference type="EMBL" id="AP014800">
    <property type="protein sequence ID" value="BAQ70513.1"/>
    <property type="molecule type" value="Genomic_DNA"/>
</dbReference>
<dbReference type="KEGG" id="rsu:NHU_03379"/>
<evidence type="ECO:0000313" key="1">
    <source>
        <dbReference type="EMBL" id="BAQ70513.1"/>
    </source>
</evidence>
<name>A0A0D6B5T6_RHOSU</name>
<dbReference type="AlphaFoldDB" id="A0A0D6B5T6"/>
<evidence type="ECO:0000313" key="2">
    <source>
        <dbReference type="Proteomes" id="UP000064912"/>
    </source>
</evidence>
<dbReference type="Proteomes" id="UP000064912">
    <property type="component" value="Chromosome"/>
</dbReference>
<proteinExistence type="predicted"/>
<dbReference type="PATRIC" id="fig|35806.4.peg.3469"/>
<gene>
    <name evidence="1" type="ORF">NHU_03379</name>
</gene>